<dbReference type="PANTHER" id="PTHR33116">
    <property type="entry name" value="REVERSE TRANSCRIPTASE ZINC-BINDING DOMAIN-CONTAINING PROTEIN-RELATED-RELATED"/>
    <property type="match status" value="1"/>
</dbReference>
<protein>
    <submittedName>
        <fullName evidence="1">Uncharacterized protein</fullName>
    </submittedName>
</protein>
<proteinExistence type="predicted"/>
<evidence type="ECO:0000313" key="2">
    <source>
        <dbReference type="Proteomes" id="UP001153076"/>
    </source>
</evidence>
<keyword evidence="2" id="KW-1185">Reference proteome</keyword>
<dbReference type="OrthoDB" id="1938625at2759"/>
<reference evidence="1" key="1">
    <citation type="submission" date="2022-04" db="EMBL/GenBank/DDBJ databases">
        <title>Carnegiea gigantea Genome sequencing and assembly v2.</title>
        <authorList>
            <person name="Copetti D."/>
            <person name="Sanderson M.J."/>
            <person name="Burquez A."/>
            <person name="Wojciechowski M.F."/>
        </authorList>
    </citation>
    <scope>NUCLEOTIDE SEQUENCE</scope>
    <source>
        <strain evidence="1">SGP5-SGP5p</strain>
        <tissue evidence="1">Aerial part</tissue>
    </source>
</reference>
<comment type="caution">
    <text evidence="1">The sequence shown here is derived from an EMBL/GenBank/DDBJ whole genome shotgun (WGS) entry which is preliminary data.</text>
</comment>
<dbReference type="Proteomes" id="UP001153076">
    <property type="component" value="Unassembled WGS sequence"/>
</dbReference>
<dbReference type="EMBL" id="JAKOGI010000863">
    <property type="protein sequence ID" value="KAJ8429749.1"/>
    <property type="molecule type" value="Genomic_DNA"/>
</dbReference>
<evidence type="ECO:0000313" key="1">
    <source>
        <dbReference type="EMBL" id="KAJ8429749.1"/>
    </source>
</evidence>
<gene>
    <name evidence="1" type="ORF">Cgig2_031567</name>
</gene>
<sequence>MPITASKLSKLECRILVEKIMGKVRLWSTRSLSLVGRAQLLNTVVFGMYNFWAMIFILPQEVIDQINQISRNYLWSGNVKYKRAPYISWSTICTPKKHVGLGLKNLAAWNKASVVKLVWSVAMKKDILWVKWFHVKYLKSTKWWEYKAPPGCSWCWKKIVTIKDVFKHTMSASLGFTASHYIVKTGNTKTYFYNLAVHPSQNASQNTWAKKFWQFITDWWPFPHFTPYCDTFTRALQTMKGLRNYKNITHVVVAATIYKIWRTRNTKIFDNKVLPEVLGYQQTRKHIIQRILLLNTISRQYESCIDKLLG</sequence>
<accession>A0A9Q1Q5T2</accession>
<organism evidence="1 2">
    <name type="scientific">Carnegiea gigantea</name>
    <dbReference type="NCBI Taxonomy" id="171969"/>
    <lineage>
        <taxon>Eukaryota</taxon>
        <taxon>Viridiplantae</taxon>
        <taxon>Streptophyta</taxon>
        <taxon>Embryophyta</taxon>
        <taxon>Tracheophyta</taxon>
        <taxon>Spermatophyta</taxon>
        <taxon>Magnoliopsida</taxon>
        <taxon>eudicotyledons</taxon>
        <taxon>Gunneridae</taxon>
        <taxon>Pentapetalae</taxon>
        <taxon>Caryophyllales</taxon>
        <taxon>Cactineae</taxon>
        <taxon>Cactaceae</taxon>
        <taxon>Cactoideae</taxon>
        <taxon>Echinocereeae</taxon>
        <taxon>Carnegiea</taxon>
    </lineage>
</organism>
<dbReference type="AlphaFoldDB" id="A0A9Q1Q5T2"/>
<name>A0A9Q1Q5T2_9CARY</name>
<dbReference type="PANTHER" id="PTHR33116:SF84">
    <property type="entry name" value="RNA-DIRECTED DNA POLYMERASE"/>
    <property type="match status" value="1"/>
</dbReference>